<dbReference type="EMBL" id="BKAJ01000247">
    <property type="protein sequence ID" value="GEP61696.1"/>
    <property type="molecule type" value="Genomic_DNA"/>
</dbReference>
<evidence type="ECO:0000313" key="2">
    <source>
        <dbReference type="EMBL" id="GEP61696.1"/>
    </source>
</evidence>
<comment type="caution">
    <text evidence="2">The sequence shown here is derived from an EMBL/GenBank/DDBJ whole genome shotgun (WGS) entry which is preliminary data.</text>
</comment>
<proteinExistence type="predicted"/>
<feature type="region of interest" description="Disordered" evidence="1">
    <location>
        <begin position="1"/>
        <end position="25"/>
    </location>
</feature>
<gene>
    <name evidence="2" type="ORF">RSO01_88620</name>
</gene>
<dbReference type="RefSeq" id="WP_147156985.1">
    <property type="nucleotide sequence ID" value="NZ_BKAJ01000247.1"/>
</dbReference>
<feature type="compositionally biased region" description="Low complexity" evidence="1">
    <location>
        <begin position="123"/>
        <end position="135"/>
    </location>
</feature>
<evidence type="ECO:0000256" key="1">
    <source>
        <dbReference type="SAM" id="MobiDB-lite"/>
    </source>
</evidence>
<dbReference type="AlphaFoldDB" id="A0A512NRW3"/>
<name>A0A512NRW3_9HYPH</name>
<organism evidence="2 3">
    <name type="scientific">Reyranella soli</name>
    <dbReference type="NCBI Taxonomy" id="1230389"/>
    <lineage>
        <taxon>Bacteria</taxon>
        <taxon>Pseudomonadati</taxon>
        <taxon>Pseudomonadota</taxon>
        <taxon>Alphaproteobacteria</taxon>
        <taxon>Hyphomicrobiales</taxon>
        <taxon>Reyranellaceae</taxon>
        <taxon>Reyranella</taxon>
    </lineage>
</organism>
<sequence length="234" mass="24260">MADAISCDSDAPPRPPTFVQIRPPAAPGSAGRKLGILGVGLALVAAAGWAAYQWTDKPPAAPVVSQAAPPVTAAPAPQPVPVDLYGELARRAVDAAVAEPPWSRESLIERVSPFDPSGGARMPSSAPPADTASAANDGSFEMAVQLGKGETIGSALKKRGFAADTIAEVISALAPHISLKRLPAGLDMTVEVRSSGEEGAKPILQALTLHPEGRREIKVERNGDGNYAVERQRR</sequence>
<dbReference type="Proteomes" id="UP000321058">
    <property type="component" value="Unassembled WGS sequence"/>
</dbReference>
<reference evidence="2 3" key="1">
    <citation type="submission" date="2019-07" db="EMBL/GenBank/DDBJ databases">
        <title>Whole genome shotgun sequence of Reyranella soli NBRC 108950.</title>
        <authorList>
            <person name="Hosoyama A."/>
            <person name="Uohara A."/>
            <person name="Ohji S."/>
            <person name="Ichikawa N."/>
        </authorList>
    </citation>
    <scope>NUCLEOTIDE SEQUENCE [LARGE SCALE GENOMIC DNA]</scope>
    <source>
        <strain evidence="2 3">NBRC 108950</strain>
    </source>
</reference>
<accession>A0A512NRW3</accession>
<protein>
    <submittedName>
        <fullName evidence="2">Uncharacterized protein</fullName>
    </submittedName>
</protein>
<keyword evidence="3" id="KW-1185">Reference proteome</keyword>
<evidence type="ECO:0000313" key="3">
    <source>
        <dbReference type="Proteomes" id="UP000321058"/>
    </source>
</evidence>
<dbReference type="OrthoDB" id="9910135at2"/>
<feature type="region of interest" description="Disordered" evidence="1">
    <location>
        <begin position="115"/>
        <end position="135"/>
    </location>
</feature>